<feature type="compositionally biased region" description="Basic and acidic residues" evidence="1">
    <location>
        <begin position="1"/>
        <end position="22"/>
    </location>
</feature>
<evidence type="ECO:0000256" key="1">
    <source>
        <dbReference type="SAM" id="MobiDB-lite"/>
    </source>
</evidence>
<reference evidence="2 3" key="1">
    <citation type="submission" date="2016-03" db="EMBL/GenBank/DDBJ databases">
        <title>Choanephora cucurbitarum.</title>
        <authorList>
            <person name="Min B."/>
            <person name="Park H."/>
            <person name="Park J.-H."/>
            <person name="Shin H.-D."/>
            <person name="Choi I.-G."/>
        </authorList>
    </citation>
    <scope>NUCLEOTIDE SEQUENCE [LARGE SCALE GENOMIC DNA]</scope>
    <source>
        <strain evidence="2 3">KUS-F28377</strain>
    </source>
</reference>
<evidence type="ECO:0000313" key="2">
    <source>
        <dbReference type="EMBL" id="OBZ91038.1"/>
    </source>
</evidence>
<comment type="caution">
    <text evidence="2">The sequence shown here is derived from an EMBL/GenBank/DDBJ whole genome shotgun (WGS) entry which is preliminary data.</text>
</comment>
<name>A0A1C7NPT9_9FUNG</name>
<dbReference type="EMBL" id="LUGH01000024">
    <property type="protein sequence ID" value="OBZ91038.1"/>
    <property type="molecule type" value="Genomic_DNA"/>
</dbReference>
<organism evidence="2 3">
    <name type="scientific">Choanephora cucurbitarum</name>
    <dbReference type="NCBI Taxonomy" id="101091"/>
    <lineage>
        <taxon>Eukaryota</taxon>
        <taxon>Fungi</taxon>
        <taxon>Fungi incertae sedis</taxon>
        <taxon>Mucoromycota</taxon>
        <taxon>Mucoromycotina</taxon>
        <taxon>Mucoromycetes</taxon>
        <taxon>Mucorales</taxon>
        <taxon>Mucorineae</taxon>
        <taxon>Choanephoraceae</taxon>
        <taxon>Choanephoroideae</taxon>
        <taxon>Choanephora</taxon>
    </lineage>
</organism>
<gene>
    <name evidence="2" type="ORF">A0J61_00922</name>
</gene>
<protein>
    <submittedName>
        <fullName evidence="2">Uncharacterized protein</fullName>
    </submittedName>
</protein>
<proteinExistence type="predicted"/>
<dbReference type="OrthoDB" id="2289193at2759"/>
<accession>A0A1C7NPT9</accession>
<evidence type="ECO:0000313" key="3">
    <source>
        <dbReference type="Proteomes" id="UP000093000"/>
    </source>
</evidence>
<feature type="region of interest" description="Disordered" evidence="1">
    <location>
        <begin position="1"/>
        <end position="26"/>
    </location>
</feature>
<sequence>MSGLSDGHDTTMKDTPKKKDSATEYTNYNPYQREGYIHYAFEKDLTQDESCRLAHVNKYTARKWKAEYKSNPDAGVPEKKTNKTGNQRILQLNEQHKDVLIRFYEEKSTATIQDGVEALTNSFKGLTIKKARVAELIKNECNLSLKSIIRHPVQRNSTKTVEARAAWVAE</sequence>
<dbReference type="Proteomes" id="UP000093000">
    <property type="component" value="Unassembled WGS sequence"/>
</dbReference>
<dbReference type="AlphaFoldDB" id="A0A1C7NPT9"/>
<keyword evidence="3" id="KW-1185">Reference proteome</keyword>
<dbReference type="InParanoid" id="A0A1C7NPT9"/>